<proteinExistence type="predicted"/>
<dbReference type="Gene3D" id="3.30.750.24">
    <property type="entry name" value="STAS domain"/>
    <property type="match status" value="1"/>
</dbReference>
<dbReference type="Pfam" id="PF01740">
    <property type="entry name" value="STAS"/>
    <property type="match status" value="1"/>
</dbReference>
<dbReference type="InterPro" id="IPR036513">
    <property type="entry name" value="STAS_dom_sf"/>
</dbReference>
<dbReference type="EMBL" id="BJXX01000076">
    <property type="protein sequence ID" value="GEN34359.1"/>
    <property type="molecule type" value="Genomic_DNA"/>
</dbReference>
<dbReference type="AlphaFoldDB" id="A0A511V6H4"/>
<accession>A0A511V6H4</accession>
<feature type="domain" description="STAS" evidence="2">
    <location>
        <begin position="159"/>
        <end position="270"/>
    </location>
</feature>
<keyword evidence="4" id="KW-1185">Reference proteome</keyword>
<dbReference type="PANTHER" id="PTHR33745:SF3">
    <property type="entry name" value="RSBT CO-ANTAGONIST PROTEIN RSBRC"/>
    <property type="match status" value="1"/>
</dbReference>
<dbReference type="PROSITE" id="PS50801">
    <property type="entry name" value="STAS"/>
    <property type="match status" value="1"/>
</dbReference>
<sequence length="271" mass="30306">MNSILAVAKYLTENAASLAANIVRDIIQRIESEIPNDEIEQAIIVYTEFIGFLGSSITDNDEQAPEGLIAWSKKNGEREASLSGKISYIISRYPVTRVVYTEYMTKIGIEHDLSTEEVAFFIKRINYMLDISINETILAFERLKDKMIKRAQEEMNELSAPIVPVQDRLAILPLIGSIDSNRAKYLLEKIVPKVAQLGIECLIIDFSGIVMIDTAVANHIFKIHEILRLLGIHVIATGMRPELAQTIVHGGIDFSSIKTYATVKQAIESIK</sequence>
<dbReference type="InterPro" id="IPR002645">
    <property type="entry name" value="STAS_dom"/>
</dbReference>
<protein>
    <recommendedName>
        <fullName evidence="2">STAS domain-containing protein</fullName>
    </recommendedName>
</protein>
<dbReference type="RefSeq" id="WP_146809635.1">
    <property type="nucleotide sequence ID" value="NZ_BJXX01000076.1"/>
</dbReference>
<dbReference type="OrthoDB" id="2677458at2"/>
<name>A0A511V6H4_9BACL</name>
<dbReference type="InterPro" id="IPR051932">
    <property type="entry name" value="Bact_StressResp_Reg"/>
</dbReference>
<dbReference type="Proteomes" id="UP000321157">
    <property type="component" value="Unassembled WGS sequence"/>
</dbReference>
<evidence type="ECO:0000313" key="3">
    <source>
        <dbReference type="EMBL" id="GEN34359.1"/>
    </source>
</evidence>
<comment type="caution">
    <text evidence="3">The sequence shown here is derived from an EMBL/GenBank/DDBJ whole genome shotgun (WGS) entry which is preliminary data.</text>
</comment>
<dbReference type="PANTHER" id="PTHR33745">
    <property type="entry name" value="RSBT ANTAGONIST PROTEIN RSBS-RELATED"/>
    <property type="match status" value="1"/>
</dbReference>
<evidence type="ECO:0000313" key="4">
    <source>
        <dbReference type="Proteomes" id="UP000321157"/>
    </source>
</evidence>
<reference evidence="3 4" key="1">
    <citation type="submission" date="2019-07" db="EMBL/GenBank/DDBJ databases">
        <title>Whole genome shotgun sequence of Aneurinibacillus danicus NBRC 102444.</title>
        <authorList>
            <person name="Hosoyama A."/>
            <person name="Uohara A."/>
            <person name="Ohji S."/>
            <person name="Ichikawa N."/>
        </authorList>
    </citation>
    <scope>NUCLEOTIDE SEQUENCE [LARGE SCALE GENOMIC DNA]</scope>
    <source>
        <strain evidence="3 4">NBRC 102444</strain>
    </source>
</reference>
<evidence type="ECO:0000259" key="2">
    <source>
        <dbReference type="PROSITE" id="PS50801"/>
    </source>
</evidence>
<organism evidence="3 4">
    <name type="scientific">Aneurinibacillus danicus</name>
    <dbReference type="NCBI Taxonomy" id="267746"/>
    <lineage>
        <taxon>Bacteria</taxon>
        <taxon>Bacillati</taxon>
        <taxon>Bacillota</taxon>
        <taxon>Bacilli</taxon>
        <taxon>Bacillales</taxon>
        <taxon>Paenibacillaceae</taxon>
        <taxon>Aneurinibacillus group</taxon>
        <taxon>Aneurinibacillus</taxon>
    </lineage>
</organism>
<dbReference type="CDD" id="cd07041">
    <property type="entry name" value="STAS_RsbR_RsbS_like"/>
    <property type="match status" value="1"/>
</dbReference>
<dbReference type="SUPFAM" id="SSF52091">
    <property type="entry name" value="SpoIIaa-like"/>
    <property type="match status" value="1"/>
</dbReference>
<keyword evidence="1" id="KW-0597">Phosphoprotein</keyword>
<evidence type="ECO:0000256" key="1">
    <source>
        <dbReference type="ARBA" id="ARBA00022553"/>
    </source>
</evidence>
<gene>
    <name evidence="3" type="ORF">ADA01nite_18190</name>
</gene>